<dbReference type="InterPro" id="IPR002885">
    <property type="entry name" value="PPR_rpt"/>
</dbReference>
<dbReference type="PROSITE" id="PS50005">
    <property type="entry name" value="TPR"/>
    <property type="match status" value="1"/>
</dbReference>
<dbReference type="Gene3D" id="1.25.40.10">
    <property type="entry name" value="Tetratricopeptide repeat domain"/>
    <property type="match status" value="1"/>
</dbReference>
<organism evidence="2 3">
    <name type="scientific">Gottfriedia luciferensis</name>
    <dbReference type="NCBI Taxonomy" id="178774"/>
    <lineage>
        <taxon>Bacteria</taxon>
        <taxon>Bacillati</taxon>
        <taxon>Bacillota</taxon>
        <taxon>Bacilli</taxon>
        <taxon>Bacillales</taxon>
        <taxon>Bacillaceae</taxon>
        <taxon>Gottfriedia</taxon>
    </lineage>
</organism>
<keyword evidence="1" id="KW-0802">TPR repeat</keyword>
<evidence type="ECO:0000313" key="3">
    <source>
        <dbReference type="Proteomes" id="UP000094580"/>
    </source>
</evidence>
<name>A0ABX2ZWH3_9BACI</name>
<evidence type="ECO:0000256" key="1">
    <source>
        <dbReference type="PROSITE-ProRule" id="PRU00339"/>
    </source>
</evidence>
<evidence type="ECO:0000313" key="2">
    <source>
        <dbReference type="EMBL" id="ODG94086.1"/>
    </source>
</evidence>
<dbReference type="SUPFAM" id="SSF48452">
    <property type="entry name" value="TPR-like"/>
    <property type="match status" value="1"/>
</dbReference>
<proteinExistence type="predicted"/>
<protein>
    <recommendedName>
        <fullName evidence="4">Tetratricopeptide repeat protein</fullName>
    </recommendedName>
</protein>
<keyword evidence="3" id="KW-1185">Reference proteome</keyword>
<feature type="repeat" description="TPR" evidence="1">
    <location>
        <begin position="62"/>
        <end position="95"/>
    </location>
</feature>
<dbReference type="Proteomes" id="UP000094580">
    <property type="component" value="Unassembled WGS sequence"/>
</dbReference>
<sequence length="148" mass="17636">MFIDLFIILILLKTKKSRKSLTKFKHFHNEALNCDDRKEYEKALQIREEALNLHSLSDLQRAELYVGNGGTYSYLKDYENATNSFDKAFELVKLEKIPYDEQYKVMIDCYVKANRKEDAIKLVEELLERQSYNKKFKRLQPIMDQLLT</sequence>
<accession>A0ABX2ZWH3</accession>
<reference evidence="2 3" key="1">
    <citation type="submission" date="2016-07" db="EMBL/GenBank/DDBJ databases">
        <authorList>
            <person name="Townsley L."/>
            <person name="Shank E.A."/>
        </authorList>
    </citation>
    <scope>NUCLEOTIDE SEQUENCE [LARGE SCALE GENOMIC DNA]</scope>
    <source>
        <strain evidence="2 3">CH01</strain>
    </source>
</reference>
<gene>
    <name evidence="2" type="ORF">BED47_01985</name>
</gene>
<dbReference type="InterPro" id="IPR011990">
    <property type="entry name" value="TPR-like_helical_dom_sf"/>
</dbReference>
<dbReference type="EMBL" id="MDKC01000001">
    <property type="protein sequence ID" value="ODG94086.1"/>
    <property type="molecule type" value="Genomic_DNA"/>
</dbReference>
<comment type="caution">
    <text evidence="2">The sequence shown here is derived from an EMBL/GenBank/DDBJ whole genome shotgun (WGS) entry which is preliminary data.</text>
</comment>
<evidence type="ECO:0008006" key="4">
    <source>
        <dbReference type="Google" id="ProtNLM"/>
    </source>
</evidence>
<dbReference type="InterPro" id="IPR019734">
    <property type="entry name" value="TPR_rpt"/>
</dbReference>
<dbReference type="NCBIfam" id="TIGR00756">
    <property type="entry name" value="PPR"/>
    <property type="match status" value="1"/>
</dbReference>